<dbReference type="InterPro" id="IPR038109">
    <property type="entry name" value="DNA_bind_recomb_sf"/>
</dbReference>
<dbReference type="Gene3D" id="3.40.50.1390">
    <property type="entry name" value="Resolvase, N-terminal catalytic domain"/>
    <property type="match status" value="1"/>
</dbReference>
<reference evidence="3 4" key="1">
    <citation type="submission" date="2017-09" db="EMBL/GenBank/DDBJ databases">
        <title>Depth-based differentiation of microbial function through sediment-hosted aquifers and enrichment of novel symbionts in the deep terrestrial subsurface.</title>
        <authorList>
            <person name="Probst A.J."/>
            <person name="Ladd B."/>
            <person name="Jarett J.K."/>
            <person name="Geller-Mcgrath D.E."/>
            <person name="Sieber C.M."/>
            <person name="Emerson J.B."/>
            <person name="Anantharaman K."/>
            <person name="Thomas B.C."/>
            <person name="Malmstrom R."/>
            <person name="Stieglmeier M."/>
            <person name="Klingl A."/>
            <person name="Woyke T."/>
            <person name="Ryan C.M."/>
            <person name="Banfield J.F."/>
        </authorList>
    </citation>
    <scope>NUCLEOTIDE SEQUENCE [LARGE SCALE GENOMIC DNA]</scope>
    <source>
        <strain evidence="3">CG12_big_fil_rev_8_21_14_0_65_43_15</strain>
    </source>
</reference>
<dbReference type="PROSITE" id="PS51736">
    <property type="entry name" value="RECOMBINASES_3"/>
    <property type="match status" value="1"/>
</dbReference>
<proteinExistence type="predicted"/>
<evidence type="ECO:0000259" key="1">
    <source>
        <dbReference type="PROSITE" id="PS51736"/>
    </source>
</evidence>
<organism evidence="3 4">
    <name type="scientific">Candidatus Taenaricola geysiri</name>
    <dbReference type="NCBI Taxonomy" id="1974752"/>
    <lineage>
        <taxon>Bacteria</taxon>
        <taxon>Pseudomonadati</taxon>
        <taxon>Candidatus Omnitrophota</taxon>
        <taxon>Candidatus Taenaricola</taxon>
    </lineage>
</organism>
<dbReference type="SUPFAM" id="SSF53041">
    <property type="entry name" value="Resolvase-like"/>
    <property type="match status" value="1"/>
</dbReference>
<dbReference type="SMART" id="SM00857">
    <property type="entry name" value="Resolvase"/>
    <property type="match status" value="1"/>
</dbReference>
<feature type="domain" description="Resolvase/invertase-type recombinase catalytic" evidence="1">
    <location>
        <begin position="2"/>
        <end position="149"/>
    </location>
</feature>
<dbReference type="GO" id="GO:0000150">
    <property type="term" value="F:DNA strand exchange activity"/>
    <property type="evidence" value="ECO:0007669"/>
    <property type="project" value="InterPro"/>
</dbReference>
<dbReference type="Proteomes" id="UP000231267">
    <property type="component" value="Unassembled WGS sequence"/>
</dbReference>
<dbReference type="PANTHER" id="PTHR30461">
    <property type="entry name" value="DNA-INVERTASE FROM LAMBDOID PROPHAGE"/>
    <property type="match status" value="1"/>
</dbReference>
<feature type="domain" description="Recombinase" evidence="2">
    <location>
        <begin position="156"/>
        <end position="244"/>
    </location>
</feature>
<evidence type="ECO:0000259" key="2">
    <source>
        <dbReference type="PROSITE" id="PS51737"/>
    </source>
</evidence>
<dbReference type="AlphaFoldDB" id="A0A2J0LEY3"/>
<dbReference type="EMBL" id="PFGP01000081">
    <property type="protein sequence ID" value="PIW66411.1"/>
    <property type="molecule type" value="Genomic_DNA"/>
</dbReference>
<dbReference type="InterPro" id="IPR036162">
    <property type="entry name" value="Resolvase-like_N_sf"/>
</dbReference>
<name>A0A2J0LEY3_9BACT</name>
<dbReference type="Pfam" id="PF00239">
    <property type="entry name" value="Resolvase"/>
    <property type="match status" value="1"/>
</dbReference>
<protein>
    <recommendedName>
        <fullName evidence="5">Resolvase</fullName>
    </recommendedName>
</protein>
<evidence type="ECO:0008006" key="5">
    <source>
        <dbReference type="Google" id="ProtNLM"/>
    </source>
</evidence>
<comment type="caution">
    <text evidence="3">The sequence shown here is derived from an EMBL/GenBank/DDBJ whole genome shotgun (WGS) entry which is preliminary data.</text>
</comment>
<dbReference type="GO" id="GO:0003677">
    <property type="term" value="F:DNA binding"/>
    <property type="evidence" value="ECO:0007669"/>
    <property type="project" value="InterPro"/>
</dbReference>
<dbReference type="PROSITE" id="PS51737">
    <property type="entry name" value="RECOMBINASE_DNA_BIND"/>
    <property type="match status" value="1"/>
</dbReference>
<dbReference type="InterPro" id="IPR011109">
    <property type="entry name" value="DNA_bind_recombinase_dom"/>
</dbReference>
<accession>A0A2J0LEY3</accession>
<dbReference type="InterPro" id="IPR006119">
    <property type="entry name" value="Resolv_N"/>
</dbReference>
<dbReference type="CDD" id="cd00338">
    <property type="entry name" value="Ser_Recombinase"/>
    <property type="match status" value="1"/>
</dbReference>
<sequence>MRVAIYARYSSENQSEKSIDDQIRICKNYCKEHDITVNDEHIYVDEAISGSLVSRPGLQALEKAAENKEFEAVVVDDLSRLSRSNHQMLTLVLKFNYYQVKLISVSDGIVTDDENSKLGIQMRGLINELYLDDLRKKTMRGLEGQKLRGFSAGEHVYGYNTQPVGELKLNKKGQSKYEGMKHKINPDEADIVRRIYKEFVDGKSLAKIVKGLNEGRVPTKKAHTGGWNTSTISRILKNEKYTGL</sequence>
<dbReference type="Pfam" id="PF07508">
    <property type="entry name" value="Recombinase"/>
    <property type="match status" value="1"/>
</dbReference>
<dbReference type="InterPro" id="IPR050639">
    <property type="entry name" value="SSR_resolvase"/>
</dbReference>
<dbReference type="PANTHER" id="PTHR30461:SF23">
    <property type="entry name" value="DNA RECOMBINASE-RELATED"/>
    <property type="match status" value="1"/>
</dbReference>
<gene>
    <name evidence="3" type="ORF">COW11_03390</name>
</gene>
<evidence type="ECO:0000313" key="4">
    <source>
        <dbReference type="Proteomes" id="UP000231267"/>
    </source>
</evidence>
<dbReference type="Gene3D" id="3.90.1750.20">
    <property type="entry name" value="Putative Large Serine Recombinase, Chain B, Domain 2"/>
    <property type="match status" value="1"/>
</dbReference>
<evidence type="ECO:0000313" key="3">
    <source>
        <dbReference type="EMBL" id="PIW66411.1"/>
    </source>
</evidence>